<dbReference type="SUPFAM" id="SSF51445">
    <property type="entry name" value="(Trans)glycosidases"/>
    <property type="match status" value="1"/>
</dbReference>
<evidence type="ECO:0000259" key="18">
    <source>
        <dbReference type="Pfam" id="PF17753"/>
    </source>
</evidence>
<comment type="catalytic activity">
    <reaction evidence="1">
        <text>Hydrolysis of terminal, non-reducing beta-D-mannose residues in beta-D-mannosides.</text>
        <dbReference type="EC" id="3.2.1.25"/>
    </reaction>
</comment>
<dbReference type="FunFam" id="3.20.20.80:FF:000035">
    <property type="entry name" value="Mannosidase beta"/>
    <property type="match status" value="1"/>
</dbReference>
<feature type="signal peptide" evidence="16">
    <location>
        <begin position="1"/>
        <end position="22"/>
    </location>
</feature>
<keyword evidence="10" id="KW-1015">Disulfide bond</keyword>
<evidence type="ECO:0000256" key="10">
    <source>
        <dbReference type="ARBA" id="ARBA00023157"/>
    </source>
</evidence>
<dbReference type="OrthoDB" id="2866996at2759"/>
<dbReference type="InterPro" id="IPR006103">
    <property type="entry name" value="Glyco_hydro_2_cat"/>
</dbReference>
<keyword evidence="8 16" id="KW-0732">Signal</keyword>
<feature type="domain" description="Beta-mannosidase-like galactose-binding" evidence="19">
    <location>
        <begin position="33"/>
        <end position="207"/>
    </location>
</feature>
<evidence type="ECO:0000313" key="20">
    <source>
        <dbReference type="EMBL" id="OWF41123.1"/>
    </source>
</evidence>
<dbReference type="EC" id="3.2.1.25" evidence="6"/>
<dbReference type="PANTHER" id="PTHR43730">
    <property type="entry name" value="BETA-MANNOSIDASE"/>
    <property type="match status" value="1"/>
</dbReference>
<dbReference type="GO" id="GO:0005975">
    <property type="term" value="P:carbohydrate metabolic process"/>
    <property type="evidence" value="ECO:0007669"/>
    <property type="project" value="InterPro"/>
</dbReference>
<comment type="subcellular location">
    <subcellularLocation>
        <location evidence="3">Lysosome</location>
    </subcellularLocation>
</comment>
<dbReference type="InterPro" id="IPR036156">
    <property type="entry name" value="Beta-gal/glucu_dom_sf"/>
</dbReference>
<dbReference type="Proteomes" id="UP000242188">
    <property type="component" value="Unassembled WGS sequence"/>
</dbReference>
<evidence type="ECO:0000256" key="1">
    <source>
        <dbReference type="ARBA" id="ARBA00000829"/>
    </source>
</evidence>
<feature type="domain" description="Glycoside hydrolase family 2 catalytic" evidence="17">
    <location>
        <begin position="349"/>
        <end position="567"/>
    </location>
</feature>
<proteinExistence type="inferred from homology"/>
<keyword evidence="11" id="KW-0325">Glycoprotein</keyword>
<dbReference type="Gene3D" id="2.60.40.10">
    <property type="entry name" value="Immunoglobulins"/>
    <property type="match status" value="2"/>
</dbReference>
<keyword evidence="12" id="KW-0458">Lysosome</keyword>
<comment type="similarity">
    <text evidence="4">Belongs to the glycosyl hydrolase 2 family.</text>
</comment>
<dbReference type="EMBL" id="NEDP02005421">
    <property type="protein sequence ID" value="OWF41123.1"/>
    <property type="molecule type" value="Genomic_DNA"/>
</dbReference>
<dbReference type="Pfam" id="PF17753">
    <property type="entry name" value="Ig_mannosidase"/>
    <property type="match status" value="1"/>
</dbReference>
<keyword evidence="9" id="KW-0378">Hydrolase</keyword>
<feature type="domain" description="Beta-mannosidase Ig-fold" evidence="18">
    <location>
        <begin position="841"/>
        <end position="912"/>
    </location>
</feature>
<evidence type="ECO:0000256" key="14">
    <source>
        <dbReference type="ARBA" id="ARBA00032581"/>
    </source>
</evidence>
<sequence length="915" mass="103940">MASQNIGLLVVLTASLCCVCYGGVVTVNLNGNWTVRDENRGSSVIGQVPGNMYTALLGSAMIQDPYYRKNDELYRWISRDDWSYSRTFQVSTKMVGQNTLELVCDGLDTVAEVFINGKLVGESDNMFVQYTFNIKPAAVVGENTVKISFKSAVKYAAQQAQNADYVVPPECPVPNYRGDCHANMIRKMQSSFSWDWGPSFPTQGIWKNIYVQSFNHGVIQHVTTETILGSDNSWTLNTEVFMDIPDGQSTGGDLEVRLDGTTVTHRAPVSLTRENSSVSVSIAIPKSVPIKKWWPNGHGNQTMYKLYVFFTSSDGQEMSGKKVNVGFRTVEVVQDFVSANQSLGRTFYFKINGRPIFFKGSNWIPADVFLDRVTPSYVNELLQAAADVNMNVLRVWGGGVYETEEFYDTADRLGIMIWQDFMFGCAMYPVHKSFMDSVAMEIEHQVRRLKHHPSIVIWSGNNENEKALIQSWYNTNSNFTLYKSDYLTLYKGLMAPLVAREDSSRPFILSSPGNGVESQQEGGVAAEPWSELYGDIHEYKYLLPFYLDETYRIPRFSSEYGLQSYPSYDTLKKVYAPDDLTYWSDLNEYRQHHPAGNVELMAEISMLFSLPNKTDMKQRFKDSIYLTQITQAVGIKAETEHYRRWQNRLDESGRGNTMGAMYWQLNDIWQAPTWASLEYGGTWKMLHYFARHFFAPLLISPYLDGEDVCVYLIADHIPVVEHRHPDTQKLTFRPDYSTGLGKVHGLGLSGQLHVVMYSWHSFTPLHSWVQQYSLNETSELVFFKNTITLMTEADCNQGKNFCFLFFHLGDPNNEPVAWQPLTEYKNIIGLENAVTQVADVQQTSTDKQVYNVTIATDKISVFVWLDAHDVKGRFSDNGFLMISPKKAVQFFSSLPTDVATLRNSLTVQSLADVYH</sequence>
<dbReference type="GO" id="GO:0004567">
    <property type="term" value="F:beta-mannosidase activity"/>
    <property type="evidence" value="ECO:0007669"/>
    <property type="project" value="UniProtKB-EC"/>
</dbReference>
<evidence type="ECO:0000256" key="13">
    <source>
        <dbReference type="ARBA" id="ARBA00023295"/>
    </source>
</evidence>
<evidence type="ECO:0000256" key="11">
    <source>
        <dbReference type="ARBA" id="ARBA00023180"/>
    </source>
</evidence>
<keyword evidence="21" id="KW-1185">Reference proteome</keyword>
<evidence type="ECO:0000256" key="12">
    <source>
        <dbReference type="ARBA" id="ARBA00023228"/>
    </source>
</evidence>
<organism evidence="20 21">
    <name type="scientific">Mizuhopecten yessoensis</name>
    <name type="common">Japanese scallop</name>
    <name type="synonym">Patinopecten yessoensis</name>
    <dbReference type="NCBI Taxonomy" id="6573"/>
    <lineage>
        <taxon>Eukaryota</taxon>
        <taxon>Metazoa</taxon>
        <taxon>Spiralia</taxon>
        <taxon>Lophotrochozoa</taxon>
        <taxon>Mollusca</taxon>
        <taxon>Bivalvia</taxon>
        <taxon>Autobranchia</taxon>
        <taxon>Pteriomorphia</taxon>
        <taxon>Pectinida</taxon>
        <taxon>Pectinoidea</taxon>
        <taxon>Pectinidae</taxon>
        <taxon>Mizuhopecten</taxon>
    </lineage>
</organism>
<dbReference type="GO" id="GO:0006516">
    <property type="term" value="P:glycoprotein catabolic process"/>
    <property type="evidence" value="ECO:0007669"/>
    <property type="project" value="TreeGrafter"/>
</dbReference>
<evidence type="ECO:0000256" key="4">
    <source>
        <dbReference type="ARBA" id="ARBA00007401"/>
    </source>
</evidence>
<accession>A0A210PXA8</accession>
<dbReference type="FunFam" id="2.60.120.260:FF:000060">
    <property type="entry name" value="Probable beta-mannosidase"/>
    <property type="match status" value="1"/>
</dbReference>
<dbReference type="InterPro" id="IPR013783">
    <property type="entry name" value="Ig-like_fold"/>
</dbReference>
<evidence type="ECO:0000256" key="3">
    <source>
        <dbReference type="ARBA" id="ARBA00004371"/>
    </source>
</evidence>
<evidence type="ECO:0000256" key="7">
    <source>
        <dbReference type="ARBA" id="ARBA00015707"/>
    </source>
</evidence>
<dbReference type="InterPro" id="IPR017853">
    <property type="entry name" value="GH"/>
</dbReference>
<dbReference type="Pfam" id="PF22666">
    <property type="entry name" value="Glyco_hydro_2_N2"/>
    <property type="match status" value="1"/>
</dbReference>
<comment type="function">
    <text evidence="2">Exoglycosidase that cleaves the single beta-linked mannose residue from the non-reducing end of all N-linked glycoprotein oligosaccharides.</text>
</comment>
<dbReference type="Gene3D" id="3.20.20.80">
    <property type="entry name" value="Glycosidases"/>
    <property type="match status" value="1"/>
</dbReference>
<dbReference type="InterPro" id="IPR008979">
    <property type="entry name" value="Galactose-bd-like_sf"/>
</dbReference>
<dbReference type="Pfam" id="PF02836">
    <property type="entry name" value="Glyco_hydro_2_C"/>
    <property type="match status" value="1"/>
</dbReference>
<protein>
    <recommendedName>
        <fullName evidence="7">Beta-mannosidase</fullName>
        <ecNumber evidence="6">3.2.1.25</ecNumber>
    </recommendedName>
    <alternativeName>
        <fullName evidence="14">Lysosomal beta A mannosidase</fullName>
    </alternativeName>
    <alternativeName>
        <fullName evidence="15">Mannanase</fullName>
    </alternativeName>
</protein>
<dbReference type="PANTHER" id="PTHR43730:SF1">
    <property type="entry name" value="BETA-MANNOSIDASE"/>
    <property type="match status" value="1"/>
</dbReference>
<evidence type="ECO:0000256" key="15">
    <source>
        <dbReference type="ARBA" id="ARBA00033445"/>
    </source>
</evidence>
<feature type="chain" id="PRO_5012758419" description="Beta-mannosidase" evidence="16">
    <location>
        <begin position="23"/>
        <end position="915"/>
    </location>
</feature>
<evidence type="ECO:0000256" key="8">
    <source>
        <dbReference type="ARBA" id="ARBA00022729"/>
    </source>
</evidence>
<dbReference type="FunFam" id="2.60.40.10:FF:000650">
    <property type="entry name" value="Mannosidase beta"/>
    <property type="match status" value="1"/>
</dbReference>
<dbReference type="InterPro" id="IPR050887">
    <property type="entry name" value="Beta-mannosidase_GH2"/>
</dbReference>
<evidence type="ECO:0000259" key="17">
    <source>
        <dbReference type="Pfam" id="PF02836"/>
    </source>
</evidence>
<evidence type="ECO:0000256" key="5">
    <source>
        <dbReference type="ARBA" id="ARBA00011245"/>
    </source>
</evidence>
<comment type="subunit">
    <text evidence="5">Monomer.</text>
</comment>
<evidence type="ECO:0000256" key="2">
    <source>
        <dbReference type="ARBA" id="ARBA00003150"/>
    </source>
</evidence>
<evidence type="ECO:0000256" key="6">
    <source>
        <dbReference type="ARBA" id="ARBA00012754"/>
    </source>
</evidence>
<evidence type="ECO:0000256" key="16">
    <source>
        <dbReference type="SAM" id="SignalP"/>
    </source>
</evidence>
<dbReference type="InterPro" id="IPR041625">
    <property type="entry name" value="Beta-mannosidase_Ig"/>
</dbReference>
<dbReference type="AlphaFoldDB" id="A0A210PXA8"/>
<dbReference type="InterPro" id="IPR054593">
    <property type="entry name" value="Beta-mannosidase-like_N2"/>
</dbReference>
<keyword evidence="13" id="KW-0326">Glycosidase</keyword>
<dbReference type="GO" id="GO:0005764">
    <property type="term" value="C:lysosome"/>
    <property type="evidence" value="ECO:0007669"/>
    <property type="project" value="UniProtKB-SubCell"/>
</dbReference>
<dbReference type="SUPFAM" id="SSF49303">
    <property type="entry name" value="beta-Galactosidase/glucuronidase domain"/>
    <property type="match status" value="2"/>
</dbReference>
<name>A0A210PXA8_MIZYE</name>
<comment type="caution">
    <text evidence="20">The sequence shown here is derived from an EMBL/GenBank/DDBJ whole genome shotgun (WGS) entry which is preliminary data.</text>
</comment>
<evidence type="ECO:0000259" key="19">
    <source>
        <dbReference type="Pfam" id="PF22666"/>
    </source>
</evidence>
<evidence type="ECO:0000313" key="21">
    <source>
        <dbReference type="Proteomes" id="UP000242188"/>
    </source>
</evidence>
<evidence type="ECO:0000256" key="9">
    <source>
        <dbReference type="ARBA" id="ARBA00022801"/>
    </source>
</evidence>
<dbReference type="SUPFAM" id="SSF49785">
    <property type="entry name" value="Galactose-binding domain-like"/>
    <property type="match status" value="1"/>
</dbReference>
<dbReference type="STRING" id="6573.A0A210PXA8"/>
<gene>
    <name evidence="20" type="ORF">KP79_PYT04780</name>
</gene>
<reference evidence="20 21" key="1">
    <citation type="journal article" date="2017" name="Nat. Ecol. Evol.">
        <title>Scallop genome provides insights into evolution of bilaterian karyotype and development.</title>
        <authorList>
            <person name="Wang S."/>
            <person name="Zhang J."/>
            <person name="Jiao W."/>
            <person name="Li J."/>
            <person name="Xun X."/>
            <person name="Sun Y."/>
            <person name="Guo X."/>
            <person name="Huan P."/>
            <person name="Dong B."/>
            <person name="Zhang L."/>
            <person name="Hu X."/>
            <person name="Sun X."/>
            <person name="Wang J."/>
            <person name="Zhao C."/>
            <person name="Wang Y."/>
            <person name="Wang D."/>
            <person name="Huang X."/>
            <person name="Wang R."/>
            <person name="Lv J."/>
            <person name="Li Y."/>
            <person name="Zhang Z."/>
            <person name="Liu B."/>
            <person name="Lu W."/>
            <person name="Hui Y."/>
            <person name="Liang J."/>
            <person name="Zhou Z."/>
            <person name="Hou R."/>
            <person name="Li X."/>
            <person name="Liu Y."/>
            <person name="Li H."/>
            <person name="Ning X."/>
            <person name="Lin Y."/>
            <person name="Zhao L."/>
            <person name="Xing Q."/>
            <person name="Dou J."/>
            <person name="Li Y."/>
            <person name="Mao J."/>
            <person name="Guo H."/>
            <person name="Dou H."/>
            <person name="Li T."/>
            <person name="Mu C."/>
            <person name="Jiang W."/>
            <person name="Fu Q."/>
            <person name="Fu X."/>
            <person name="Miao Y."/>
            <person name="Liu J."/>
            <person name="Yu Q."/>
            <person name="Li R."/>
            <person name="Liao H."/>
            <person name="Li X."/>
            <person name="Kong Y."/>
            <person name="Jiang Z."/>
            <person name="Chourrout D."/>
            <person name="Li R."/>
            <person name="Bao Z."/>
        </authorList>
    </citation>
    <scope>NUCLEOTIDE SEQUENCE [LARGE SCALE GENOMIC DNA]</scope>
    <source>
        <strain evidence="20 21">PY_sf001</strain>
    </source>
</reference>
<dbReference type="Gene3D" id="2.60.120.260">
    <property type="entry name" value="Galactose-binding domain-like"/>
    <property type="match status" value="1"/>
</dbReference>